<protein>
    <submittedName>
        <fullName evidence="1">Uncharacterized protein</fullName>
    </submittedName>
</protein>
<comment type="caution">
    <text evidence="1">The sequence shown here is derived from an EMBL/GenBank/DDBJ whole genome shotgun (WGS) entry which is preliminary data.</text>
</comment>
<gene>
    <name evidence="1" type="ORF">O6H91_04G082300</name>
</gene>
<sequence length="107" mass="12308">MGRQRSLIGSLRITFDILFLLPERIGTNIYVWQSILALLVPALEFYLSYWLMGMLHFCQGCLFLLMIHQLPLLLFYPVLVSLLLGLLLTYSMFSSAIRLLLIVIAVM</sequence>
<keyword evidence="2" id="KW-1185">Reference proteome</keyword>
<name>A0ACC2DYQ4_DIPCM</name>
<dbReference type="EMBL" id="CM055095">
    <property type="protein sequence ID" value="KAJ7559369.1"/>
    <property type="molecule type" value="Genomic_DNA"/>
</dbReference>
<dbReference type="Proteomes" id="UP001162992">
    <property type="component" value="Chromosome 4"/>
</dbReference>
<evidence type="ECO:0000313" key="2">
    <source>
        <dbReference type="Proteomes" id="UP001162992"/>
    </source>
</evidence>
<proteinExistence type="predicted"/>
<accession>A0ACC2DYQ4</accession>
<evidence type="ECO:0000313" key="1">
    <source>
        <dbReference type="EMBL" id="KAJ7559369.1"/>
    </source>
</evidence>
<organism evidence="1 2">
    <name type="scientific">Diphasiastrum complanatum</name>
    <name type="common">Issler's clubmoss</name>
    <name type="synonym">Lycopodium complanatum</name>
    <dbReference type="NCBI Taxonomy" id="34168"/>
    <lineage>
        <taxon>Eukaryota</taxon>
        <taxon>Viridiplantae</taxon>
        <taxon>Streptophyta</taxon>
        <taxon>Embryophyta</taxon>
        <taxon>Tracheophyta</taxon>
        <taxon>Lycopodiopsida</taxon>
        <taxon>Lycopodiales</taxon>
        <taxon>Lycopodiaceae</taxon>
        <taxon>Lycopodioideae</taxon>
        <taxon>Diphasiastrum</taxon>
    </lineage>
</organism>
<reference evidence="2" key="1">
    <citation type="journal article" date="2024" name="Proc. Natl. Acad. Sci. U.S.A.">
        <title>Extraordinary preservation of gene collinearity over three hundred million years revealed in homosporous lycophytes.</title>
        <authorList>
            <person name="Li C."/>
            <person name="Wickell D."/>
            <person name="Kuo L.Y."/>
            <person name="Chen X."/>
            <person name="Nie B."/>
            <person name="Liao X."/>
            <person name="Peng D."/>
            <person name="Ji J."/>
            <person name="Jenkins J."/>
            <person name="Williams M."/>
            <person name="Shu S."/>
            <person name="Plott C."/>
            <person name="Barry K."/>
            <person name="Rajasekar S."/>
            <person name="Grimwood J."/>
            <person name="Han X."/>
            <person name="Sun S."/>
            <person name="Hou Z."/>
            <person name="He W."/>
            <person name="Dai G."/>
            <person name="Sun C."/>
            <person name="Schmutz J."/>
            <person name="Leebens-Mack J.H."/>
            <person name="Li F.W."/>
            <person name="Wang L."/>
        </authorList>
    </citation>
    <scope>NUCLEOTIDE SEQUENCE [LARGE SCALE GENOMIC DNA]</scope>
    <source>
        <strain evidence="2">cv. PW_Plant_1</strain>
    </source>
</reference>